<dbReference type="PROSITE" id="PS50294">
    <property type="entry name" value="WD_REPEATS_REGION"/>
    <property type="match status" value="2"/>
</dbReference>
<feature type="compositionally biased region" description="Polar residues" evidence="4">
    <location>
        <begin position="16"/>
        <end position="26"/>
    </location>
</feature>
<dbReference type="GO" id="GO:0005634">
    <property type="term" value="C:nucleus"/>
    <property type="evidence" value="ECO:0007669"/>
    <property type="project" value="TreeGrafter"/>
</dbReference>
<evidence type="ECO:0000313" key="5">
    <source>
        <dbReference type="EMBL" id="ORY54604.1"/>
    </source>
</evidence>
<feature type="repeat" description="WD" evidence="3">
    <location>
        <begin position="301"/>
        <end position="327"/>
    </location>
</feature>
<evidence type="ECO:0000256" key="3">
    <source>
        <dbReference type="PROSITE-ProRule" id="PRU00221"/>
    </source>
</evidence>
<feature type="compositionally biased region" description="Basic and acidic residues" evidence="4">
    <location>
        <begin position="573"/>
        <end position="585"/>
    </location>
</feature>
<dbReference type="Pfam" id="PF00400">
    <property type="entry name" value="WD40"/>
    <property type="match status" value="4"/>
</dbReference>
<accession>A0A1Y2D628</accession>
<dbReference type="GO" id="GO:0035861">
    <property type="term" value="C:site of double-strand break"/>
    <property type="evidence" value="ECO:0007669"/>
    <property type="project" value="TreeGrafter"/>
</dbReference>
<dbReference type="SUPFAM" id="SSF50978">
    <property type="entry name" value="WD40 repeat-like"/>
    <property type="match status" value="1"/>
</dbReference>
<evidence type="ECO:0000256" key="1">
    <source>
        <dbReference type="ARBA" id="ARBA00022574"/>
    </source>
</evidence>
<sequence>MDSSGLPLAFGRPQPVKNTQASSARIDSTKRQEPISTAPTINLSDPNIALEAPRRAPPSDDEEQLEEEQAALAETSSVDQREGADLPVSHEVIMKDHTKTVSALSIDPSGSRLVSGSYDYDCKLWDFGGMSSSFKPFRSWECKEGHQIHDAQFSPSGNAILVACGTDQAKLFDRDGLETAEFKKGDVYIRDLRHTDGHVAAITSVAWNHKNPTLFLTASEDSTLRIWEISNKRKSKSVIVVKSKERGGRSKVTACAWSMDGKWIAAACEDGAIHVWSASSTFARPNASAEKAHEKGTITSSLVFSTDGRQLASRGGDGTVKLWDTRTLKKPLFTATDLPSLNAETNLVFSPDERYILTGTAGAQAGVLAGTADEEKLREATSATGRGGKVVVLRREGLEVVRSLDISPASVVRVLWHEKINQILTGSADGSIHVLYSPLTSLKGVTTAVTRAPRARAPDDFSSATALDRPIITPHSLPMFKDEGGDGNRVGKRKRERERHDPQKTMKPMPPIVGPGRGGRVGAAATQHMVQGLVQDGMRDQDPREALLKYATKDVKDNEWTAAWTANQPKPVFDMRPDPDEEQKK</sequence>
<dbReference type="PANTHER" id="PTHR16017:SF0">
    <property type="entry name" value="WD REPEAT-CONTAINING PROTEIN 70"/>
    <property type="match status" value="1"/>
</dbReference>
<dbReference type="AlphaFoldDB" id="A0A1Y2D628"/>
<proteinExistence type="predicted"/>
<keyword evidence="2" id="KW-0677">Repeat</keyword>
<dbReference type="InterPro" id="IPR020472">
    <property type="entry name" value="WD40_PAC1"/>
</dbReference>
<keyword evidence="1 3" id="KW-0853">WD repeat</keyword>
<keyword evidence="6" id="KW-1185">Reference proteome</keyword>
<feature type="repeat" description="WD" evidence="3">
    <location>
        <begin position="245"/>
        <end position="280"/>
    </location>
</feature>
<evidence type="ECO:0000256" key="4">
    <source>
        <dbReference type="SAM" id="MobiDB-lite"/>
    </source>
</evidence>
<feature type="repeat" description="WD" evidence="3">
    <location>
        <begin position="94"/>
        <end position="126"/>
    </location>
</feature>
<dbReference type="InterPro" id="IPR051858">
    <property type="entry name" value="WD_repeat_GAD-1"/>
</dbReference>
<feature type="region of interest" description="Disordered" evidence="4">
    <location>
        <begin position="474"/>
        <end position="521"/>
    </location>
</feature>
<dbReference type="InterPro" id="IPR036322">
    <property type="entry name" value="WD40_repeat_dom_sf"/>
</dbReference>
<feature type="region of interest" description="Disordered" evidence="4">
    <location>
        <begin position="1"/>
        <end position="65"/>
    </location>
</feature>
<comment type="caution">
    <text evidence="5">The sequence shown here is derived from an EMBL/GenBank/DDBJ whole genome shotgun (WGS) entry which is preliminary data.</text>
</comment>
<dbReference type="InterPro" id="IPR001680">
    <property type="entry name" value="WD40_rpt"/>
</dbReference>
<feature type="compositionally biased region" description="Polar residues" evidence="4">
    <location>
        <begin position="34"/>
        <end position="45"/>
    </location>
</feature>
<organism evidence="5 6">
    <name type="scientific">Leucosporidium creatinivorum</name>
    <dbReference type="NCBI Taxonomy" id="106004"/>
    <lineage>
        <taxon>Eukaryota</taxon>
        <taxon>Fungi</taxon>
        <taxon>Dikarya</taxon>
        <taxon>Basidiomycota</taxon>
        <taxon>Pucciniomycotina</taxon>
        <taxon>Microbotryomycetes</taxon>
        <taxon>Leucosporidiales</taxon>
        <taxon>Leucosporidium</taxon>
    </lineage>
</organism>
<evidence type="ECO:0000313" key="6">
    <source>
        <dbReference type="Proteomes" id="UP000193467"/>
    </source>
</evidence>
<feature type="repeat" description="WD" evidence="3">
    <location>
        <begin position="195"/>
        <end position="237"/>
    </location>
</feature>
<dbReference type="Proteomes" id="UP000193467">
    <property type="component" value="Unassembled WGS sequence"/>
</dbReference>
<evidence type="ECO:0000256" key="2">
    <source>
        <dbReference type="ARBA" id="ARBA00022737"/>
    </source>
</evidence>
<dbReference type="STRING" id="106004.A0A1Y2D628"/>
<dbReference type="FunCoup" id="A0A1Y2D628">
    <property type="interactions" value="782"/>
</dbReference>
<dbReference type="EMBL" id="MCGR01000096">
    <property type="protein sequence ID" value="ORY54604.1"/>
    <property type="molecule type" value="Genomic_DNA"/>
</dbReference>
<feature type="region of interest" description="Disordered" evidence="4">
    <location>
        <begin position="561"/>
        <end position="585"/>
    </location>
</feature>
<dbReference type="PRINTS" id="PR00320">
    <property type="entry name" value="GPROTEINBRPT"/>
</dbReference>
<reference evidence="5 6" key="1">
    <citation type="submission" date="2016-07" db="EMBL/GenBank/DDBJ databases">
        <title>Pervasive Adenine N6-methylation of Active Genes in Fungi.</title>
        <authorList>
            <consortium name="DOE Joint Genome Institute"/>
            <person name="Mondo S.J."/>
            <person name="Dannebaum R.O."/>
            <person name="Kuo R.C."/>
            <person name="Labutti K."/>
            <person name="Haridas S."/>
            <person name="Kuo A."/>
            <person name="Salamov A."/>
            <person name="Ahrendt S.R."/>
            <person name="Lipzen A."/>
            <person name="Sullivan W."/>
            <person name="Andreopoulos W.B."/>
            <person name="Clum A."/>
            <person name="Lindquist E."/>
            <person name="Daum C."/>
            <person name="Ramamoorthy G.K."/>
            <person name="Gryganskyi A."/>
            <person name="Culley D."/>
            <person name="Magnuson J.K."/>
            <person name="James T.Y."/>
            <person name="O'Malley M.A."/>
            <person name="Stajich J.E."/>
            <person name="Spatafora J.W."/>
            <person name="Visel A."/>
            <person name="Grigoriev I.V."/>
        </authorList>
    </citation>
    <scope>NUCLEOTIDE SEQUENCE [LARGE SCALE GENOMIC DNA]</scope>
    <source>
        <strain evidence="5 6">62-1032</strain>
    </source>
</reference>
<dbReference type="InParanoid" id="A0A1Y2D628"/>
<dbReference type="SMART" id="SM00320">
    <property type="entry name" value="WD40"/>
    <property type="match status" value="6"/>
</dbReference>
<dbReference type="PROSITE" id="PS50082">
    <property type="entry name" value="WD_REPEATS_2"/>
    <property type="match status" value="4"/>
</dbReference>
<dbReference type="PANTHER" id="PTHR16017">
    <property type="entry name" value="GASTRULATION DEFECTIVE PROTEIN 1-RELATED"/>
    <property type="match status" value="1"/>
</dbReference>
<gene>
    <name evidence="5" type="ORF">BCR35DRAFT_296677</name>
</gene>
<protein>
    <submittedName>
        <fullName evidence="5">WD40-repeat-containing domain protein</fullName>
    </submittedName>
</protein>
<dbReference type="Gene3D" id="2.130.10.10">
    <property type="entry name" value="YVTN repeat-like/Quinoprotein amine dehydrogenase"/>
    <property type="match status" value="3"/>
</dbReference>
<name>A0A1Y2D628_9BASI</name>
<dbReference type="OrthoDB" id="10264376at2759"/>
<dbReference type="InterPro" id="IPR015943">
    <property type="entry name" value="WD40/YVTN_repeat-like_dom_sf"/>
</dbReference>